<dbReference type="SUPFAM" id="SSF52113">
    <property type="entry name" value="BRCT domain"/>
    <property type="match status" value="1"/>
</dbReference>
<dbReference type="InterPro" id="IPR032429">
    <property type="entry name" value="Nibrin_BRCT2"/>
</dbReference>
<dbReference type="InterPro" id="IPR036420">
    <property type="entry name" value="BRCT_dom_sf"/>
</dbReference>
<evidence type="ECO:0000259" key="3">
    <source>
        <dbReference type="Pfam" id="PF16508"/>
    </source>
</evidence>
<dbReference type="AlphaFoldDB" id="A0A6J2XDT4"/>
<sequence length="589" mass="66638">MLNHVFRFEFYNFVVSASGLSSEKKSALKQNVEYCCGKYVDKWSSECTHLTVEMVTVTVKVLQALIDEKPIVTPDYWSAYKNSKDKGLPPPDINKYNRPEISEQLLKSDFKCEANPKRKTLFRNKVFLFLKTNVKNQIETVVKSCGGECIAWDEQQLTYQEIKASPKEYLIIKPDEDNELFNDLIKVEAKENRRTIPLTEIALAVIYCSCETSCNPNFNKSKEIFGNTSKNVARNAPVIAKNTQTQLVSTMPVTVKSEKIIPATLEDDVDVLMSLRKSQADDGGGIKRPISNANQSVSKKKKVEGAKQKDLDSWFTKPSTSKVDTTLNRSRTNMAEGDSSQVIRVESNKRKAEEPLQSQSKKSNPFTLCKRGTTNKNVVSEKQSQSTSKQVKRNPFAFLSSTDTTNSNTTKAISDNTTISRRALEDMLQQSQTRNEGTTRVDFPLKVPKVERSLVSSLTTSIFNDTWFSKKQTHCKQDKSKIDDPGLQKIVEMFADCVQIKLLPECSFERTTSTINESTVEASGVKNFKKFRKVAPLRPQMNFISRKQLTKVAVGNVRSIQLDNFNRSDDEDVQEVRPTAKPKRKKFVL</sequence>
<dbReference type="Gene3D" id="3.40.50.10190">
    <property type="entry name" value="BRCT domain"/>
    <property type="match status" value="1"/>
</dbReference>
<evidence type="ECO:0000313" key="6">
    <source>
        <dbReference type="RefSeq" id="XP_030749493.1"/>
    </source>
</evidence>
<evidence type="ECO:0000259" key="2">
    <source>
        <dbReference type="Pfam" id="PF00533"/>
    </source>
</evidence>
<dbReference type="RefSeq" id="XP_030749493.1">
    <property type="nucleotide sequence ID" value="XM_030893633.1"/>
</dbReference>
<dbReference type="GO" id="GO:0000724">
    <property type="term" value="P:double-strand break repair via homologous recombination"/>
    <property type="evidence" value="ECO:0007669"/>
    <property type="project" value="TreeGrafter"/>
</dbReference>
<feature type="region of interest" description="Disordered" evidence="1">
    <location>
        <begin position="280"/>
        <end position="412"/>
    </location>
</feature>
<evidence type="ECO:0000313" key="5">
    <source>
        <dbReference type="RefSeq" id="XP_030749491.1"/>
    </source>
</evidence>
<feature type="domain" description="Nibrin second BRCT" evidence="3">
    <location>
        <begin position="116"/>
        <end position="216"/>
    </location>
</feature>
<evidence type="ECO:0000256" key="1">
    <source>
        <dbReference type="SAM" id="MobiDB-lite"/>
    </source>
</evidence>
<gene>
    <name evidence="5 6" type="primary">LOC115877477</name>
</gene>
<dbReference type="PANTHER" id="PTHR12162:SF0">
    <property type="entry name" value="NIBRIN"/>
    <property type="match status" value="1"/>
</dbReference>
<evidence type="ECO:0000313" key="4">
    <source>
        <dbReference type="Proteomes" id="UP000504635"/>
    </source>
</evidence>
<dbReference type="Proteomes" id="UP000504635">
    <property type="component" value="Unplaced"/>
</dbReference>
<keyword evidence="4" id="KW-1185">Reference proteome</keyword>
<feature type="compositionally biased region" description="Polar residues" evidence="1">
    <location>
        <begin position="356"/>
        <end position="389"/>
    </location>
</feature>
<dbReference type="Gene3D" id="3.40.50.10980">
    <property type="entry name" value="Nibrin, BRCT2 domain"/>
    <property type="match status" value="1"/>
</dbReference>
<protein>
    <submittedName>
        <fullName evidence="5 6">Nibrin isoform X2</fullName>
    </submittedName>
</protein>
<dbReference type="Pfam" id="PF00533">
    <property type="entry name" value="BRCT"/>
    <property type="match status" value="1"/>
</dbReference>
<feature type="compositionally biased region" description="Polar residues" evidence="1">
    <location>
        <begin position="316"/>
        <end position="342"/>
    </location>
</feature>
<dbReference type="GO" id="GO:0030870">
    <property type="term" value="C:Mre11 complex"/>
    <property type="evidence" value="ECO:0007669"/>
    <property type="project" value="InterPro"/>
</dbReference>
<dbReference type="GO" id="GO:0003684">
    <property type="term" value="F:damaged DNA binding"/>
    <property type="evidence" value="ECO:0007669"/>
    <property type="project" value="TreeGrafter"/>
</dbReference>
<feature type="compositionally biased region" description="Basic and acidic residues" evidence="1">
    <location>
        <begin position="303"/>
        <end position="312"/>
    </location>
</feature>
<dbReference type="PANTHER" id="PTHR12162">
    <property type="entry name" value="NIBRIN-RELATED"/>
    <property type="match status" value="1"/>
</dbReference>
<dbReference type="InterPro" id="IPR001357">
    <property type="entry name" value="BRCT_dom"/>
</dbReference>
<dbReference type="GeneID" id="115877477"/>
<dbReference type="InterPro" id="IPR040227">
    <property type="entry name" value="Nibrin-rel"/>
</dbReference>
<name>A0A6J2XDT4_SITOR</name>
<dbReference type="Pfam" id="PF16508">
    <property type="entry name" value="NIBRIN_BRCT_II"/>
    <property type="match status" value="1"/>
</dbReference>
<dbReference type="GO" id="GO:0007095">
    <property type="term" value="P:mitotic G2 DNA damage checkpoint signaling"/>
    <property type="evidence" value="ECO:0007669"/>
    <property type="project" value="InterPro"/>
</dbReference>
<dbReference type="InterPro" id="IPR043014">
    <property type="entry name" value="Nibrin_BRCT2_sf"/>
</dbReference>
<organism evidence="4 6">
    <name type="scientific">Sitophilus oryzae</name>
    <name type="common">Rice weevil</name>
    <name type="synonym">Curculio oryzae</name>
    <dbReference type="NCBI Taxonomy" id="7048"/>
    <lineage>
        <taxon>Eukaryota</taxon>
        <taxon>Metazoa</taxon>
        <taxon>Ecdysozoa</taxon>
        <taxon>Arthropoda</taxon>
        <taxon>Hexapoda</taxon>
        <taxon>Insecta</taxon>
        <taxon>Pterygota</taxon>
        <taxon>Neoptera</taxon>
        <taxon>Endopterygota</taxon>
        <taxon>Coleoptera</taxon>
        <taxon>Polyphaga</taxon>
        <taxon>Cucujiformia</taxon>
        <taxon>Curculionidae</taxon>
        <taxon>Dryophthorinae</taxon>
        <taxon>Sitophilus</taxon>
    </lineage>
</organism>
<dbReference type="RefSeq" id="XP_030749491.1">
    <property type="nucleotide sequence ID" value="XM_030893631.1"/>
</dbReference>
<dbReference type="OrthoDB" id="552194at2759"/>
<feature type="compositionally biased region" description="Low complexity" evidence="1">
    <location>
        <begin position="400"/>
        <end position="410"/>
    </location>
</feature>
<feature type="domain" description="BRCT" evidence="2">
    <location>
        <begin position="12"/>
        <end position="77"/>
    </location>
</feature>
<reference evidence="5 6" key="1">
    <citation type="submission" date="2025-04" db="UniProtKB">
        <authorList>
            <consortium name="RefSeq"/>
        </authorList>
    </citation>
    <scope>IDENTIFICATION</scope>
    <source>
        <tissue evidence="5 6">Gonads</tissue>
    </source>
</reference>
<dbReference type="CDD" id="cd17741">
    <property type="entry name" value="BRCT_nibrin"/>
    <property type="match status" value="1"/>
</dbReference>
<proteinExistence type="predicted"/>
<accession>A0A6J2XDT4</accession>